<evidence type="ECO:0000256" key="1">
    <source>
        <dbReference type="SAM" id="MobiDB-lite"/>
    </source>
</evidence>
<gene>
    <name evidence="2" type="ORF">KI387_020349</name>
</gene>
<feature type="non-terminal residue" evidence="2">
    <location>
        <position position="1"/>
    </location>
</feature>
<dbReference type="Proteomes" id="UP000824469">
    <property type="component" value="Unassembled WGS sequence"/>
</dbReference>
<keyword evidence="3" id="KW-1185">Reference proteome</keyword>
<feature type="non-terminal residue" evidence="2">
    <location>
        <position position="102"/>
    </location>
</feature>
<comment type="caution">
    <text evidence="2">The sequence shown here is derived from an EMBL/GenBank/DDBJ whole genome shotgun (WGS) entry which is preliminary data.</text>
</comment>
<feature type="compositionally biased region" description="Polar residues" evidence="1">
    <location>
        <begin position="11"/>
        <end position="20"/>
    </location>
</feature>
<dbReference type="EMBL" id="JAHRHJ020000004">
    <property type="protein sequence ID" value="KAH9318580.1"/>
    <property type="molecule type" value="Genomic_DNA"/>
</dbReference>
<name>A0AA38GBW4_TAXCH</name>
<feature type="region of interest" description="Disordered" evidence="1">
    <location>
        <begin position="1"/>
        <end position="23"/>
    </location>
</feature>
<evidence type="ECO:0000313" key="3">
    <source>
        <dbReference type="Proteomes" id="UP000824469"/>
    </source>
</evidence>
<reference evidence="2 3" key="1">
    <citation type="journal article" date="2021" name="Nat. Plants">
        <title>The Taxus genome provides insights into paclitaxel biosynthesis.</title>
        <authorList>
            <person name="Xiong X."/>
            <person name="Gou J."/>
            <person name="Liao Q."/>
            <person name="Li Y."/>
            <person name="Zhou Q."/>
            <person name="Bi G."/>
            <person name="Li C."/>
            <person name="Du R."/>
            <person name="Wang X."/>
            <person name="Sun T."/>
            <person name="Guo L."/>
            <person name="Liang H."/>
            <person name="Lu P."/>
            <person name="Wu Y."/>
            <person name="Zhang Z."/>
            <person name="Ro D.K."/>
            <person name="Shang Y."/>
            <person name="Huang S."/>
            <person name="Yan J."/>
        </authorList>
    </citation>
    <scope>NUCLEOTIDE SEQUENCE [LARGE SCALE GENOMIC DNA]</scope>
    <source>
        <strain evidence="2">Ta-2019</strain>
    </source>
</reference>
<organism evidence="2 3">
    <name type="scientific">Taxus chinensis</name>
    <name type="common">Chinese yew</name>
    <name type="synonym">Taxus wallichiana var. chinensis</name>
    <dbReference type="NCBI Taxonomy" id="29808"/>
    <lineage>
        <taxon>Eukaryota</taxon>
        <taxon>Viridiplantae</taxon>
        <taxon>Streptophyta</taxon>
        <taxon>Embryophyta</taxon>
        <taxon>Tracheophyta</taxon>
        <taxon>Spermatophyta</taxon>
        <taxon>Pinopsida</taxon>
        <taxon>Pinidae</taxon>
        <taxon>Conifers II</taxon>
        <taxon>Cupressales</taxon>
        <taxon>Taxaceae</taxon>
        <taxon>Taxus</taxon>
    </lineage>
</organism>
<dbReference type="AlphaFoldDB" id="A0AA38GBW4"/>
<accession>A0AA38GBW4</accession>
<protein>
    <submittedName>
        <fullName evidence="2">Uncharacterized protein</fullName>
    </submittedName>
</protein>
<proteinExistence type="predicted"/>
<sequence length="102" mass="11352">DEGKLEDQEGELNSSSNSHMTIREGVIKEEELVVKRYKAMTLAPIPKNQLHKVNIAHFVVNTKNALTCDESRNEARVLSMLGKRKGLVGNPSPIKNDDIKLA</sequence>
<evidence type="ECO:0000313" key="2">
    <source>
        <dbReference type="EMBL" id="KAH9318580.1"/>
    </source>
</evidence>